<evidence type="ECO:0000256" key="9">
    <source>
        <dbReference type="RuleBase" id="RU361221"/>
    </source>
</evidence>
<keyword evidence="2 9" id="KW-0813">Transport</keyword>
<dbReference type="PANTHER" id="PTHR45711:SF9">
    <property type="entry name" value="ANION_PROTON EXCHANGE TRANSPORTER GEF1"/>
    <property type="match status" value="1"/>
</dbReference>
<evidence type="ECO:0000256" key="5">
    <source>
        <dbReference type="ARBA" id="ARBA00023065"/>
    </source>
</evidence>
<protein>
    <recommendedName>
        <fullName evidence="9">Chloride channel protein</fullName>
    </recommendedName>
</protein>
<accession>A0ABR0LKU4</accession>
<keyword evidence="3 9" id="KW-0812">Transmembrane</keyword>
<feature type="transmembrane region" description="Helical" evidence="9">
    <location>
        <begin position="12"/>
        <end position="30"/>
    </location>
</feature>
<feature type="domain" description="CBS" evidence="10">
    <location>
        <begin position="168"/>
        <end position="228"/>
    </location>
</feature>
<name>A0ABR0LKU4_9PEZI</name>
<dbReference type="InterPro" id="IPR014743">
    <property type="entry name" value="Cl-channel_core"/>
</dbReference>
<dbReference type="InterPro" id="IPR000644">
    <property type="entry name" value="CBS_dom"/>
</dbReference>
<keyword evidence="7 9" id="KW-0868">Chloride</keyword>
<dbReference type="EMBL" id="JAVRRA010018103">
    <property type="protein sequence ID" value="KAK5190823.1"/>
    <property type="molecule type" value="Genomic_DNA"/>
</dbReference>
<evidence type="ECO:0000256" key="1">
    <source>
        <dbReference type="ARBA" id="ARBA00004141"/>
    </source>
</evidence>
<keyword evidence="5 9" id="KW-0406">Ion transport</keyword>
<dbReference type="SUPFAM" id="SSF54631">
    <property type="entry name" value="CBS-domain pair"/>
    <property type="match status" value="1"/>
</dbReference>
<evidence type="ECO:0000256" key="2">
    <source>
        <dbReference type="ARBA" id="ARBA00022448"/>
    </source>
</evidence>
<evidence type="ECO:0000313" key="12">
    <source>
        <dbReference type="Proteomes" id="UP001357485"/>
    </source>
</evidence>
<evidence type="ECO:0000256" key="6">
    <source>
        <dbReference type="ARBA" id="ARBA00023136"/>
    </source>
</evidence>
<dbReference type="Gene3D" id="1.10.3080.10">
    <property type="entry name" value="Clc chloride channel"/>
    <property type="match status" value="1"/>
</dbReference>
<dbReference type="InterPro" id="IPR001807">
    <property type="entry name" value="ClC"/>
</dbReference>
<gene>
    <name evidence="11" type="primary">GEF1_2</name>
    <name evidence="11" type="ORF">LTR16_007703</name>
</gene>
<dbReference type="SUPFAM" id="SSF81340">
    <property type="entry name" value="Clc chloride channel"/>
    <property type="match status" value="1"/>
</dbReference>
<proteinExistence type="inferred from homology"/>
<comment type="caution">
    <text evidence="11">The sequence shown here is derived from an EMBL/GenBank/DDBJ whole genome shotgun (WGS) entry which is preliminary data.</text>
</comment>
<feature type="transmembrane region" description="Helical" evidence="9">
    <location>
        <begin position="84"/>
        <end position="108"/>
    </location>
</feature>
<feature type="transmembrane region" description="Helical" evidence="9">
    <location>
        <begin position="37"/>
        <end position="59"/>
    </location>
</feature>
<keyword evidence="4 9" id="KW-1133">Transmembrane helix</keyword>
<feature type="non-terminal residue" evidence="11">
    <location>
        <position position="1"/>
    </location>
</feature>
<evidence type="ECO:0000313" key="11">
    <source>
        <dbReference type="EMBL" id="KAK5190823.1"/>
    </source>
</evidence>
<dbReference type="Proteomes" id="UP001357485">
    <property type="component" value="Unassembled WGS sequence"/>
</dbReference>
<sequence>LCEPKNRWSMILSLAIATVLRTFLVIISYGCKVPAGIFVPSMAIGASFGRMVGILVQALHESFPDSGFFSACQPDVPCITPGTYAFLGAGAALSGIMHITVSVVVIMFELTGALTYILPTMIVVGVTKAVSDRFGKGGIADRMIWFNGFPFLDNKEEHTFGVPVSQVMTSSMTLLSASGLELRNVEKIMDESKFQGFPIVEDHASKTLLGYIGRTELRYAVDRTKRDQTVPPHAKCFFSPPATRPAITPSTVSPAISFDIIGATS</sequence>
<dbReference type="PROSITE" id="PS51371">
    <property type="entry name" value="CBS"/>
    <property type="match status" value="1"/>
</dbReference>
<comment type="caution">
    <text evidence="9">Lacks conserved residue(s) required for the propagation of feature annotation.</text>
</comment>
<keyword evidence="6 9" id="KW-0472">Membrane</keyword>
<evidence type="ECO:0000256" key="3">
    <source>
        <dbReference type="ARBA" id="ARBA00022692"/>
    </source>
</evidence>
<evidence type="ECO:0000256" key="8">
    <source>
        <dbReference type="PROSITE-ProRule" id="PRU00703"/>
    </source>
</evidence>
<reference evidence="11 12" key="1">
    <citation type="submission" date="2023-08" db="EMBL/GenBank/DDBJ databases">
        <title>Black Yeasts Isolated from many extreme environments.</title>
        <authorList>
            <person name="Coleine C."/>
            <person name="Stajich J.E."/>
            <person name="Selbmann L."/>
        </authorList>
    </citation>
    <scope>NUCLEOTIDE SEQUENCE [LARGE SCALE GENOMIC DNA]</scope>
    <source>
        <strain evidence="11 12">CCFEE 536</strain>
    </source>
</reference>
<evidence type="ECO:0000256" key="7">
    <source>
        <dbReference type="ARBA" id="ARBA00023214"/>
    </source>
</evidence>
<feature type="non-terminal residue" evidence="11">
    <location>
        <position position="265"/>
    </location>
</feature>
<dbReference type="Pfam" id="PF00654">
    <property type="entry name" value="Voltage_CLC"/>
    <property type="match status" value="1"/>
</dbReference>
<dbReference type="InterPro" id="IPR046342">
    <property type="entry name" value="CBS_dom_sf"/>
</dbReference>
<evidence type="ECO:0000259" key="10">
    <source>
        <dbReference type="PROSITE" id="PS51371"/>
    </source>
</evidence>
<evidence type="ECO:0000256" key="4">
    <source>
        <dbReference type="ARBA" id="ARBA00022989"/>
    </source>
</evidence>
<comment type="similarity">
    <text evidence="9">Belongs to the chloride channel (TC 2.A.49) family.</text>
</comment>
<comment type="subcellular location">
    <subcellularLocation>
        <location evidence="1 9">Membrane</location>
        <topology evidence="1 9">Multi-pass membrane protein</topology>
    </subcellularLocation>
</comment>
<dbReference type="PANTHER" id="PTHR45711">
    <property type="entry name" value="CHLORIDE CHANNEL PROTEIN"/>
    <property type="match status" value="1"/>
</dbReference>
<keyword evidence="12" id="KW-1185">Reference proteome</keyword>
<dbReference type="PRINTS" id="PR00762">
    <property type="entry name" value="CLCHANNEL"/>
</dbReference>
<organism evidence="11 12">
    <name type="scientific">Cryomyces antarcticus</name>
    <dbReference type="NCBI Taxonomy" id="329879"/>
    <lineage>
        <taxon>Eukaryota</taxon>
        <taxon>Fungi</taxon>
        <taxon>Dikarya</taxon>
        <taxon>Ascomycota</taxon>
        <taxon>Pezizomycotina</taxon>
        <taxon>Dothideomycetes</taxon>
        <taxon>Dothideomycetes incertae sedis</taxon>
        <taxon>Cryomyces</taxon>
    </lineage>
</organism>
<dbReference type="Gene3D" id="3.10.580.20">
    <property type="match status" value="1"/>
</dbReference>
<keyword evidence="8" id="KW-0129">CBS domain</keyword>